<organism evidence="1 2">
    <name type="scientific">Melia azedarach</name>
    <name type="common">Chinaberry tree</name>
    <dbReference type="NCBI Taxonomy" id="155640"/>
    <lineage>
        <taxon>Eukaryota</taxon>
        <taxon>Viridiplantae</taxon>
        <taxon>Streptophyta</taxon>
        <taxon>Embryophyta</taxon>
        <taxon>Tracheophyta</taxon>
        <taxon>Spermatophyta</taxon>
        <taxon>Magnoliopsida</taxon>
        <taxon>eudicotyledons</taxon>
        <taxon>Gunneridae</taxon>
        <taxon>Pentapetalae</taxon>
        <taxon>rosids</taxon>
        <taxon>malvids</taxon>
        <taxon>Sapindales</taxon>
        <taxon>Meliaceae</taxon>
        <taxon>Melia</taxon>
    </lineage>
</organism>
<proteinExistence type="predicted"/>
<evidence type="ECO:0000313" key="1">
    <source>
        <dbReference type="EMBL" id="KAJ4723792.1"/>
    </source>
</evidence>
<dbReference type="Proteomes" id="UP001164539">
    <property type="component" value="Chromosome 3"/>
</dbReference>
<reference evidence="1 2" key="1">
    <citation type="journal article" date="2023" name="Science">
        <title>Complex scaffold remodeling in plant triterpene biosynthesis.</title>
        <authorList>
            <person name="De La Pena R."/>
            <person name="Hodgson H."/>
            <person name="Liu J.C."/>
            <person name="Stephenson M.J."/>
            <person name="Martin A.C."/>
            <person name="Owen C."/>
            <person name="Harkess A."/>
            <person name="Leebens-Mack J."/>
            <person name="Jimenez L.E."/>
            <person name="Osbourn A."/>
            <person name="Sattely E.S."/>
        </authorList>
    </citation>
    <scope>NUCLEOTIDE SEQUENCE [LARGE SCALE GENOMIC DNA]</scope>
    <source>
        <strain evidence="2">cv. JPN11</strain>
        <tissue evidence="1">Leaf</tissue>
    </source>
</reference>
<gene>
    <name evidence="1" type="ORF">OWV82_007116</name>
</gene>
<protein>
    <submittedName>
        <fullName evidence="1">Disease resistance protein (TIR-NBS-LRR class)</fullName>
    </submittedName>
</protein>
<evidence type="ECO:0000313" key="2">
    <source>
        <dbReference type="Proteomes" id="UP001164539"/>
    </source>
</evidence>
<keyword evidence="2" id="KW-1185">Reference proteome</keyword>
<comment type="caution">
    <text evidence="1">The sequence shown here is derived from an EMBL/GenBank/DDBJ whole genome shotgun (WGS) entry which is preliminary data.</text>
</comment>
<accession>A0ACC1YK22</accession>
<sequence length="1278" mass="144966">MASSSSPFSSSSCINYEVFLSFRGEDTRETFTSHLFYALCQKKVKTFMDEDIEKGEKISADLLSAIIEGSKISVIVFSEHYADSRWCLDELIKVLECKKLNSQIVVPVFYRVHPSDVRKQKGSFGKSFGENEKRFQKMPEKVQNWRDALTEVSYLSGHESTKFRNDAILVDIIVKDVLKKLEDLTISTDFSGLVGIHSRIEKVKSLLCIESSDSQIVGIWGMGGIGKTTLAKIIFKKHSSDFVGKIFVENVREKLEKGVGLELLQKEILSELLDEKNVKSGPNIPQYTNKRLQRMRLLIVLDDVSKLEQLEYLVGGLDQFGRGSKIIITTRDREVLLEFGIDNIYEFEVFNTNEALKIFCNHAFKQNPCFEDFLELSKKAVDYAKGNALALKVLGCYFHGKNQIDWEKGLCNLSQISSSSIHNMLKISYNELHLDEKSIFLDIACFFKGEDKDWVMDILGDDRVIVDYRLNVLVDKSLISRLKDNKLQMHDLLQEMGREIVRQESIKDPGKRSRLWQYKDVYDVLKKNKGTDSIEGIFLDMSNIRDLDLTPGAFAKMSNLRLLKIYVPHHVDISNMGSKVHLLKALAYLPDELRYLHWHGYPWRTLPMNFNPENLIELNLPYSKVEQLWEGKKEASKLKIIDLHHSDYFSRIPDPVETPNLERIIVSYCNKLSCLPSSIQNFNNLRLLSFKGFTGLSCFPNNIQFRSLIDIDLSDCINLTKFPSITGNVMTLTLCRTAIEEVPSSIQRLTSLTKLNLGGCKRLTFLSTSICKLKSLYRLDLGYCSKFENFPEILEQMESLEYINLGSTKIKELPSSIELLTGLTKLEFDFCSELGNLPTNLGKLKSLKFIQGNHSAISQLPSSFKDLKKLEEADFSSCRGLVLPPLSSFSDLRNLVLAGTRVRKIPQDIGCLSSLESLDLSKNNFKNLPASIKQLSRLKELNLDGCSMLESLPEMPRSLSHLTAVNCKRLESLPGLPECPEILDASLLEKLYQSSDAFSSKVIEYKVRACPKLKKKAKDILSDSQLRIQHMAVASLYEKIPVGFRIFLSGSAIDIPEWFSNRRSGSSIIIQLPPHCSKTNLIGFAFCVVFGFEEDFDGRGQLFSIDRDYLSEINSRTWTFSSLADWNEVVLGFDPSTNVKLCCIEDHITVSYDFSVHCYITKGLSPEVKCCGVCPVYSHPSETPPNTFTVNMVPPTEEEIKSHSEFHDKVGMSEASESHGSSDDQEVEPSHKRICAEQQSCFSSQIFQRRIFSFAFLIIFVLLLFILSSIPVRTLALI</sequence>
<name>A0ACC1YK22_MELAZ</name>
<dbReference type="EMBL" id="CM051396">
    <property type="protein sequence ID" value="KAJ4723792.1"/>
    <property type="molecule type" value="Genomic_DNA"/>
</dbReference>